<gene>
    <name evidence="1" type="primary">P</name>
</gene>
<evidence type="ECO:0000313" key="2">
    <source>
        <dbReference type="Proteomes" id="UP000502550"/>
    </source>
</evidence>
<accession>A0A0A0V1I6</accession>
<keyword evidence="2" id="KW-1185">Reference proteome</keyword>
<name>A0A0A0V1I6_9RHAB</name>
<dbReference type="Proteomes" id="UP000502550">
    <property type="component" value="Segment"/>
</dbReference>
<organism evidence="1 2">
    <name type="scientific">Harrison Dam virus</name>
    <dbReference type="NCBI Taxonomy" id="1569259"/>
    <lineage>
        <taxon>Viruses</taxon>
        <taxon>Riboviria</taxon>
        <taxon>Orthornavirae</taxon>
        <taxon>Negarnaviricota</taxon>
        <taxon>Haploviricotina</taxon>
        <taxon>Monjiviricetes</taxon>
        <taxon>Mononegavirales</taxon>
        <taxon>Rhabdoviridae</taxon>
        <taxon>Alpharhabdovirinae</taxon>
        <taxon>Sunrhavirus</taxon>
        <taxon>Sunrhavirus harrison</taxon>
    </lineage>
</organism>
<dbReference type="EMBL" id="KJ432573">
    <property type="protein sequence ID" value="AIW61120.1"/>
    <property type="molecule type" value="Viral_cRNA"/>
</dbReference>
<sequence length="74" mass="8716">MSQIQVTEILETLNQCHSWNCQEVSHGNHLLNWWNSCKDLTWLMVERVMSLIRGLQTRFIMMLLSTQRGRNAAI</sequence>
<protein>
    <submittedName>
        <fullName evidence="1">C' protein</fullName>
    </submittedName>
</protein>
<reference evidence="1 2" key="1">
    <citation type="journal article" date="2014" name="Virol Rep">
        <title>Genomic characterisation of Almpiwar virus, Harrison Dam virus and Walkabout Creek virus; three novel rhabdoviruses from northern Australia.</title>
        <authorList>
            <person name="McAllister J."/>
            <person name="Gauci P.J."/>
            <person name="Mitchell I.R."/>
            <person name="Boyle D.B."/>
            <person name="Bulach D.M."/>
            <person name="Weir R.P."/>
            <person name="Melville L.F."/>
            <person name="Davis S.S."/>
            <person name="Gubala A.J."/>
        </authorList>
    </citation>
    <scope>NUCLEOTIDE SEQUENCE [LARGE SCALE GENOMIC DNA]</scope>
    <source>
        <strain evidence="1">CS75</strain>
    </source>
</reference>
<evidence type="ECO:0000313" key="1">
    <source>
        <dbReference type="EMBL" id="AIW61120.1"/>
    </source>
</evidence>
<proteinExistence type="predicted"/>